<reference evidence="1" key="2">
    <citation type="submission" date="2022-10" db="EMBL/GenBank/DDBJ databases">
        <authorList>
            <consortium name="ENA_rothamsted_submissions"/>
            <consortium name="culmorum"/>
            <person name="King R."/>
        </authorList>
    </citation>
    <scope>NUCLEOTIDE SEQUENCE</scope>
</reference>
<dbReference type="AlphaFoldDB" id="A0A9N9S4U3"/>
<sequence length="85" mass="9961">MGIIFSFCFKWMHDCISDGQLTVSEATALINRQAYRMHLKRHVENMPNVRNVEELVEQLLNEMPPNFFEPEQPSKIFYIQSPSST</sequence>
<accession>A0A9N9S4U3</accession>
<proteinExistence type="predicted"/>
<reference evidence="1" key="1">
    <citation type="submission" date="2022-01" db="EMBL/GenBank/DDBJ databases">
        <authorList>
            <person name="King R."/>
        </authorList>
    </citation>
    <scope>NUCLEOTIDE SEQUENCE</scope>
</reference>
<dbReference type="Proteomes" id="UP001153620">
    <property type="component" value="Chromosome 3"/>
</dbReference>
<dbReference type="EMBL" id="OU895879">
    <property type="protein sequence ID" value="CAG9808704.1"/>
    <property type="molecule type" value="Genomic_DNA"/>
</dbReference>
<gene>
    <name evidence="1" type="ORF">CHIRRI_LOCUS11540</name>
</gene>
<keyword evidence="2" id="KW-1185">Reference proteome</keyword>
<organism evidence="1 2">
    <name type="scientific">Chironomus riparius</name>
    <dbReference type="NCBI Taxonomy" id="315576"/>
    <lineage>
        <taxon>Eukaryota</taxon>
        <taxon>Metazoa</taxon>
        <taxon>Ecdysozoa</taxon>
        <taxon>Arthropoda</taxon>
        <taxon>Hexapoda</taxon>
        <taxon>Insecta</taxon>
        <taxon>Pterygota</taxon>
        <taxon>Neoptera</taxon>
        <taxon>Endopterygota</taxon>
        <taxon>Diptera</taxon>
        <taxon>Nematocera</taxon>
        <taxon>Chironomoidea</taxon>
        <taxon>Chironomidae</taxon>
        <taxon>Chironominae</taxon>
        <taxon>Chironomus</taxon>
    </lineage>
</organism>
<name>A0A9N9S4U3_9DIPT</name>
<protein>
    <submittedName>
        <fullName evidence="1">Uncharacterized protein</fullName>
    </submittedName>
</protein>
<evidence type="ECO:0000313" key="2">
    <source>
        <dbReference type="Proteomes" id="UP001153620"/>
    </source>
</evidence>
<evidence type="ECO:0000313" key="1">
    <source>
        <dbReference type="EMBL" id="CAG9808704.1"/>
    </source>
</evidence>